<feature type="region of interest" description="Disordered" evidence="1">
    <location>
        <begin position="49"/>
        <end position="104"/>
    </location>
</feature>
<evidence type="ECO:0008006" key="5">
    <source>
        <dbReference type="Google" id="ProtNLM"/>
    </source>
</evidence>
<organism evidence="3 4">
    <name type="scientific">Phyllosticta capitalensis</name>
    <dbReference type="NCBI Taxonomy" id="121624"/>
    <lineage>
        <taxon>Eukaryota</taxon>
        <taxon>Fungi</taxon>
        <taxon>Dikarya</taxon>
        <taxon>Ascomycota</taxon>
        <taxon>Pezizomycotina</taxon>
        <taxon>Dothideomycetes</taxon>
        <taxon>Dothideomycetes incertae sedis</taxon>
        <taxon>Botryosphaeriales</taxon>
        <taxon>Phyllostictaceae</taxon>
        <taxon>Phyllosticta</taxon>
    </lineage>
</organism>
<keyword evidence="2" id="KW-0732">Signal</keyword>
<sequence>MCLLLGAWEWIGLGLLGVAHFGSGSVLDGYWCLLECPCWGPVPREHHAAQTTTSSSVSPPRPPAPSRRDLLSSPPITPRSTTRRQQNCSSYARSDSGQSSAPHIAISTASSSWKPFQSPAPPSLSCGTC</sequence>
<evidence type="ECO:0000313" key="3">
    <source>
        <dbReference type="EMBL" id="KAK8227507.1"/>
    </source>
</evidence>
<comment type="caution">
    <text evidence="3">The sequence shown here is derived from an EMBL/GenBank/DDBJ whole genome shotgun (WGS) entry which is preliminary data.</text>
</comment>
<name>A0ABR1YEY5_9PEZI</name>
<gene>
    <name evidence="3" type="ORF">HDK90DRAFT_61730</name>
</gene>
<feature type="chain" id="PRO_5047128487" description="Secreted protein" evidence="2">
    <location>
        <begin position="25"/>
        <end position="129"/>
    </location>
</feature>
<evidence type="ECO:0000256" key="2">
    <source>
        <dbReference type="SAM" id="SignalP"/>
    </source>
</evidence>
<feature type="signal peptide" evidence="2">
    <location>
        <begin position="1"/>
        <end position="24"/>
    </location>
</feature>
<evidence type="ECO:0000313" key="4">
    <source>
        <dbReference type="Proteomes" id="UP001492380"/>
    </source>
</evidence>
<evidence type="ECO:0000256" key="1">
    <source>
        <dbReference type="SAM" id="MobiDB-lite"/>
    </source>
</evidence>
<keyword evidence="4" id="KW-1185">Reference proteome</keyword>
<protein>
    <recommendedName>
        <fullName evidence="5">Secreted protein</fullName>
    </recommendedName>
</protein>
<dbReference type="EMBL" id="JBBWRZ010000010">
    <property type="protein sequence ID" value="KAK8227507.1"/>
    <property type="molecule type" value="Genomic_DNA"/>
</dbReference>
<accession>A0ABR1YEY5</accession>
<proteinExistence type="predicted"/>
<reference evidence="3 4" key="1">
    <citation type="submission" date="2024-04" db="EMBL/GenBank/DDBJ databases">
        <title>Phyllosticta paracitricarpa is synonymous to the EU quarantine fungus P. citricarpa based on phylogenomic analyses.</title>
        <authorList>
            <consortium name="Lawrence Berkeley National Laboratory"/>
            <person name="Van Ingen-Buijs V.A."/>
            <person name="Van Westerhoven A.C."/>
            <person name="Haridas S."/>
            <person name="Skiadas P."/>
            <person name="Martin F."/>
            <person name="Groenewald J.Z."/>
            <person name="Crous P.W."/>
            <person name="Seidl M.F."/>
        </authorList>
    </citation>
    <scope>NUCLEOTIDE SEQUENCE [LARGE SCALE GENOMIC DNA]</scope>
    <source>
        <strain evidence="3 4">CBS 123374</strain>
    </source>
</reference>
<feature type="compositionally biased region" description="Polar residues" evidence="1">
    <location>
        <begin position="78"/>
        <end position="104"/>
    </location>
</feature>
<dbReference type="Proteomes" id="UP001492380">
    <property type="component" value="Unassembled WGS sequence"/>
</dbReference>